<evidence type="ECO:0000313" key="1">
    <source>
        <dbReference type="EMBL" id="JAH88957.1"/>
    </source>
</evidence>
<organism evidence="1">
    <name type="scientific">Anguilla anguilla</name>
    <name type="common">European freshwater eel</name>
    <name type="synonym">Muraena anguilla</name>
    <dbReference type="NCBI Taxonomy" id="7936"/>
    <lineage>
        <taxon>Eukaryota</taxon>
        <taxon>Metazoa</taxon>
        <taxon>Chordata</taxon>
        <taxon>Craniata</taxon>
        <taxon>Vertebrata</taxon>
        <taxon>Euteleostomi</taxon>
        <taxon>Actinopterygii</taxon>
        <taxon>Neopterygii</taxon>
        <taxon>Teleostei</taxon>
        <taxon>Anguilliformes</taxon>
        <taxon>Anguillidae</taxon>
        <taxon>Anguilla</taxon>
    </lineage>
</organism>
<proteinExistence type="predicted"/>
<name>A0A0E9WF34_ANGAN</name>
<accession>A0A0E9WF34</accession>
<reference evidence="1" key="1">
    <citation type="submission" date="2014-11" db="EMBL/GenBank/DDBJ databases">
        <authorList>
            <person name="Amaro Gonzalez C."/>
        </authorList>
    </citation>
    <scope>NUCLEOTIDE SEQUENCE</scope>
</reference>
<reference evidence="1" key="2">
    <citation type="journal article" date="2015" name="Fish Shellfish Immunol.">
        <title>Early steps in the European eel (Anguilla anguilla)-Vibrio vulnificus interaction in the gills: Role of the RtxA13 toxin.</title>
        <authorList>
            <person name="Callol A."/>
            <person name="Pajuelo D."/>
            <person name="Ebbesson L."/>
            <person name="Teles M."/>
            <person name="MacKenzie S."/>
            <person name="Amaro C."/>
        </authorList>
    </citation>
    <scope>NUCLEOTIDE SEQUENCE</scope>
</reference>
<dbReference type="EMBL" id="GBXM01019620">
    <property type="protein sequence ID" value="JAH88957.1"/>
    <property type="molecule type" value="Transcribed_RNA"/>
</dbReference>
<dbReference type="AlphaFoldDB" id="A0A0E9WF34"/>
<protein>
    <submittedName>
        <fullName evidence="1">Uncharacterized protein</fullName>
    </submittedName>
</protein>
<sequence>MLEIEICIGVNRVCDPSFFLSSICPFTLFALVISTAKRVVSLSLPLPSANSLINDSTLLV</sequence>